<dbReference type="GeneID" id="79513875"/>
<protein>
    <submittedName>
        <fullName evidence="1">Uncharacterized protein</fullName>
    </submittedName>
</protein>
<keyword evidence="2" id="KW-1185">Reference proteome</keyword>
<proteinExistence type="predicted"/>
<name>A0A2Z5H486_9CAUD</name>
<dbReference type="Proteomes" id="UP000252726">
    <property type="component" value="Segment"/>
</dbReference>
<dbReference type="RefSeq" id="YP_010731754.1">
    <property type="nucleotide sequence ID" value="NC_072811.1"/>
</dbReference>
<reference evidence="2" key="1">
    <citation type="submission" date="2018-05" db="EMBL/GenBank/DDBJ databases">
        <title>Exploring Bacteriophages for Innovative Applications.</title>
        <authorList>
            <person name="Olsen N.S."/>
            <person name="Kot W."/>
            <person name="Hansen L.H."/>
        </authorList>
    </citation>
    <scope>NUCLEOTIDE SEQUENCE [LARGE SCALE GENOMIC DNA]</scope>
</reference>
<dbReference type="KEGG" id="vg:79513875"/>
<organism evidence="1 2">
    <name type="scientific">Escherichia phage Halfdan</name>
    <dbReference type="NCBI Taxonomy" id="2234092"/>
    <lineage>
        <taxon>Viruses</taxon>
        <taxon>Duplodnaviria</taxon>
        <taxon>Heunggongvirae</taxon>
        <taxon>Uroviricota</taxon>
        <taxon>Caudoviricetes</taxon>
        <taxon>Halfdanvirus</taxon>
        <taxon>Halfdanvirus halfdan</taxon>
    </lineage>
</organism>
<evidence type="ECO:0000313" key="2">
    <source>
        <dbReference type="Proteomes" id="UP000252726"/>
    </source>
</evidence>
<sequence length="124" mass="13190">MKTKAEILATDFVMIASEASPTGQAFVMAIENGVASPNPVIAECAVAPGYYNLLAASRVMFGALNDQTVWLQKLLDMLDALGQPEESDLRKTLVSMQNAAMLAQQCATDGLNNVATTILRTGLK</sequence>
<evidence type="ECO:0000313" key="1">
    <source>
        <dbReference type="EMBL" id="AXC34283.1"/>
    </source>
</evidence>
<dbReference type="EMBL" id="MH362766">
    <property type="protein sequence ID" value="AXC34283.1"/>
    <property type="molecule type" value="Genomic_DNA"/>
</dbReference>
<accession>A0A2Z5H486</accession>